<accession>A0A0F3RDJ6</accession>
<dbReference type="Proteomes" id="UP000033736">
    <property type="component" value="Unassembled WGS sequence"/>
</dbReference>
<dbReference type="RefSeq" id="WP_041404294.1">
    <property type="nucleotide sequence ID" value="NZ_LAOQ01000006.1"/>
</dbReference>
<gene>
    <name evidence="1" type="ORF">RAT170B_1462</name>
</gene>
<sequence>MHEDTIKPYFNRLFEIVKIWTEKSKRFSPSKEALWLNFIVKKSKTILLD</sequence>
<protein>
    <recommendedName>
        <fullName evidence="3">Tellurite resistance-like protein</fullName>
    </recommendedName>
</protein>
<keyword evidence="2" id="KW-1185">Reference proteome</keyword>
<name>A0A0F3RDJ6_9RICK</name>
<reference evidence="1 2" key="1">
    <citation type="submission" date="2015-01" db="EMBL/GenBank/DDBJ databases">
        <title>Genome Sequencing of Rickettsiales /home/snadendla/prok_pipe/test/illegal_ec_num.txt.</title>
        <authorList>
            <person name="Daugherty S.C."/>
            <person name="Su Q."/>
            <person name="Abolude K."/>
            <person name="Beier-Sexton M."/>
            <person name="Carlyon J.A."/>
            <person name="Carter R."/>
            <person name="Day N.P."/>
            <person name="Dumler S.J."/>
            <person name="Dyachenko V."/>
            <person name="Godinez A."/>
            <person name="Kurtti T.J."/>
            <person name="Lichay M."/>
            <person name="Mullins K.E."/>
            <person name="Ott S."/>
            <person name="Pappas-Brown V."/>
            <person name="Paris D.H."/>
            <person name="Patel P."/>
            <person name="Richards A.L."/>
            <person name="Sadzewicz L."/>
            <person name="Sears K."/>
            <person name="Seidman D."/>
            <person name="Sengamalay N."/>
            <person name="Stenos J."/>
            <person name="Tallon L.J."/>
            <person name="Vincent G."/>
            <person name="Fraser C.M."/>
            <person name="Munderloh U."/>
            <person name="Dunning-Hotopp J.C."/>
        </authorList>
    </citation>
    <scope>NUCLEOTIDE SEQUENCE [LARGE SCALE GENOMIC DNA]</scope>
    <source>
        <strain evidence="1 2">T170-B</strain>
    </source>
</reference>
<dbReference type="EMBL" id="LAOQ01000006">
    <property type="protein sequence ID" value="KJW04086.1"/>
    <property type="molecule type" value="Genomic_DNA"/>
</dbReference>
<proteinExistence type="predicted"/>
<comment type="caution">
    <text evidence="1">The sequence shown here is derived from an EMBL/GenBank/DDBJ whole genome shotgun (WGS) entry which is preliminary data.</text>
</comment>
<evidence type="ECO:0008006" key="3">
    <source>
        <dbReference type="Google" id="ProtNLM"/>
    </source>
</evidence>
<organism evidence="1 2">
    <name type="scientific">Rickettsia argasii T170-B</name>
    <dbReference type="NCBI Taxonomy" id="1268837"/>
    <lineage>
        <taxon>Bacteria</taxon>
        <taxon>Pseudomonadati</taxon>
        <taxon>Pseudomonadota</taxon>
        <taxon>Alphaproteobacteria</taxon>
        <taxon>Rickettsiales</taxon>
        <taxon>Rickettsiaceae</taxon>
        <taxon>Rickettsieae</taxon>
        <taxon>Rickettsia</taxon>
        <taxon>spotted fever group</taxon>
    </lineage>
</organism>
<dbReference type="PATRIC" id="fig|1268837.3.peg.1687"/>
<evidence type="ECO:0000313" key="1">
    <source>
        <dbReference type="EMBL" id="KJW04086.1"/>
    </source>
</evidence>
<evidence type="ECO:0000313" key="2">
    <source>
        <dbReference type="Proteomes" id="UP000033736"/>
    </source>
</evidence>
<dbReference type="AlphaFoldDB" id="A0A0F3RDJ6"/>